<sequence length="385" mass="44710">MTNRERILAVLKKEKPDYVPWCGDLAYWIDYLLKDNKMPEEYMKKSTQRQSVMNEGLASAFVGEGLQKLHRDLDVGFYLQGYFPFTTRYDGVKVTETVDSDYRVTMVETPYGNLKEVWQYTKQTYSWAPQEHLLKTYKDLEAFKYLYEHTYYEPDYALAERRREIIGDNGVVLCYLPKSPFMETVALRAGIEATIYMKLDAPDLFEEVMALMEKKHDEAAMIALHSPAECLMIPENITSEVVGKDNYENYMRRYQEKWVNRIREAGKYSFVHLDGTMKGLIRELSSAGFDVLEALTPEPVGDIAIEDLHQWVDDDTIIWGGIPGGLFSDQVSDEDFDAHVIRVLKVMTKEPRYVLGVADQVVPHARFDRIKRVSELVKQYGKYEQ</sequence>
<protein>
    <recommendedName>
        <fullName evidence="1">Uroporphyrinogen decarboxylase (URO-D) domain-containing protein</fullName>
    </recommendedName>
</protein>
<dbReference type="InterPro" id="IPR052024">
    <property type="entry name" value="Methanogen_methyltrans"/>
</dbReference>
<evidence type="ECO:0000259" key="1">
    <source>
        <dbReference type="Pfam" id="PF01208"/>
    </source>
</evidence>
<dbReference type="KEGG" id="vpy:HZI73_23265"/>
<dbReference type="PANTHER" id="PTHR47099:SF1">
    <property type="entry name" value="METHYLCOBAMIDE:COM METHYLTRANSFERASE MTBA"/>
    <property type="match status" value="1"/>
</dbReference>
<dbReference type="Proteomes" id="UP000683246">
    <property type="component" value="Chromosome"/>
</dbReference>
<dbReference type="Pfam" id="PF01208">
    <property type="entry name" value="URO-D"/>
    <property type="match status" value="1"/>
</dbReference>
<feature type="domain" description="Uroporphyrinogen decarboxylase (URO-D)" evidence="1">
    <location>
        <begin position="179"/>
        <end position="380"/>
    </location>
</feature>
<dbReference type="InterPro" id="IPR000257">
    <property type="entry name" value="Uroporphyrinogen_deCOase"/>
</dbReference>
<dbReference type="EMBL" id="CP058649">
    <property type="protein sequence ID" value="QUI25032.1"/>
    <property type="molecule type" value="Genomic_DNA"/>
</dbReference>
<evidence type="ECO:0000313" key="3">
    <source>
        <dbReference type="Proteomes" id="UP000683246"/>
    </source>
</evidence>
<keyword evidence="3" id="KW-1185">Reference proteome</keyword>
<reference evidence="2" key="1">
    <citation type="submission" date="2020-07" db="EMBL/GenBank/DDBJ databases">
        <title>Vallitalea pronyensis genome.</title>
        <authorList>
            <person name="Postec A."/>
        </authorList>
    </citation>
    <scope>NUCLEOTIDE SEQUENCE</scope>
    <source>
        <strain evidence="2">FatNI3</strain>
    </source>
</reference>
<dbReference type="GO" id="GO:0004853">
    <property type="term" value="F:uroporphyrinogen decarboxylase activity"/>
    <property type="evidence" value="ECO:0007669"/>
    <property type="project" value="InterPro"/>
</dbReference>
<dbReference type="InterPro" id="IPR038071">
    <property type="entry name" value="UROD/MetE-like_sf"/>
</dbReference>
<proteinExistence type="predicted"/>
<dbReference type="Gene3D" id="3.20.20.210">
    <property type="match status" value="1"/>
</dbReference>
<dbReference type="SUPFAM" id="SSF51726">
    <property type="entry name" value="UROD/MetE-like"/>
    <property type="match status" value="1"/>
</dbReference>
<gene>
    <name evidence="2" type="ORF">HZI73_23265</name>
</gene>
<dbReference type="RefSeq" id="WP_212695732.1">
    <property type="nucleotide sequence ID" value="NZ_CP058649.1"/>
</dbReference>
<accession>A0A8J8SJ19</accession>
<organism evidence="2 3">
    <name type="scientific">Vallitalea pronyensis</name>
    <dbReference type="NCBI Taxonomy" id="1348613"/>
    <lineage>
        <taxon>Bacteria</taxon>
        <taxon>Bacillati</taxon>
        <taxon>Bacillota</taxon>
        <taxon>Clostridia</taxon>
        <taxon>Lachnospirales</taxon>
        <taxon>Vallitaleaceae</taxon>
        <taxon>Vallitalea</taxon>
    </lineage>
</organism>
<dbReference type="PANTHER" id="PTHR47099">
    <property type="entry name" value="METHYLCOBAMIDE:COM METHYLTRANSFERASE MTBA"/>
    <property type="match status" value="1"/>
</dbReference>
<dbReference type="GO" id="GO:0006779">
    <property type="term" value="P:porphyrin-containing compound biosynthetic process"/>
    <property type="evidence" value="ECO:0007669"/>
    <property type="project" value="InterPro"/>
</dbReference>
<name>A0A8J8SJ19_9FIRM</name>
<evidence type="ECO:0000313" key="2">
    <source>
        <dbReference type="EMBL" id="QUI25032.1"/>
    </source>
</evidence>
<dbReference type="AlphaFoldDB" id="A0A8J8SJ19"/>